<proteinExistence type="inferred from homology"/>
<reference evidence="6 7" key="1">
    <citation type="submission" date="2011-11" db="EMBL/GenBank/DDBJ databases">
        <title>Improved High-Quality Draft sequence of Beggiatoa alba B18lD.</title>
        <authorList>
            <consortium name="US DOE Joint Genome Institute"/>
            <person name="Lucas S."/>
            <person name="Han J."/>
            <person name="Lapidus A."/>
            <person name="Cheng J.-F."/>
            <person name="Goodwin L."/>
            <person name="Pitluck S."/>
            <person name="Peters L."/>
            <person name="Mikhailova N."/>
            <person name="Held B."/>
            <person name="Detter J.C."/>
            <person name="Han C."/>
            <person name="Tapia R."/>
            <person name="Land M."/>
            <person name="Hauser L."/>
            <person name="Kyrpides N."/>
            <person name="Ivanova N."/>
            <person name="Pagani I."/>
            <person name="Samuel K."/>
            <person name="Teske A."/>
            <person name="Mueller J."/>
            <person name="Woyke T."/>
        </authorList>
    </citation>
    <scope>NUCLEOTIDE SEQUENCE [LARGE SCALE GENOMIC DNA]</scope>
    <source>
        <strain evidence="6 7">B18LD</strain>
    </source>
</reference>
<comment type="cofactor">
    <cofactor evidence="1">
        <name>pyridoxal 5'-phosphate</name>
        <dbReference type="ChEBI" id="CHEBI:597326"/>
    </cofactor>
</comment>
<evidence type="ECO:0000256" key="3">
    <source>
        <dbReference type="ARBA" id="ARBA00022898"/>
    </source>
</evidence>
<dbReference type="PANTHER" id="PTHR43780">
    <property type="entry name" value="1-AMINOCYCLOPROPANE-1-CARBOXYLATE DEAMINASE-RELATED"/>
    <property type="match status" value="1"/>
</dbReference>
<comment type="similarity">
    <text evidence="2">Belongs to the ACC deaminase/D-cysteine desulfhydrase family.</text>
</comment>
<evidence type="ECO:0000313" key="7">
    <source>
        <dbReference type="Proteomes" id="UP000005744"/>
    </source>
</evidence>
<evidence type="ECO:0000256" key="4">
    <source>
        <dbReference type="PIRSR" id="PIRSR006278-1"/>
    </source>
</evidence>
<dbReference type="Proteomes" id="UP000005744">
    <property type="component" value="Unassembled WGS sequence"/>
</dbReference>
<sequence>MSQRKDEMFTFSPSPLQAITWADKQCWVKRDDLLHPTLNGNKARKLLYYLQHDFPNKTTLVSCGGNQSNAMLALAILAQLKQWQFCYYLKPLPQALHQQTHGNFQQAVALGMNYREIMDFSQIHLAPTDLWIPQGGASAEASWGLQTLADELTIFIQEKQLTDVGIFVPSGTGATAFYLQQFCDYPVYTTPCVGSSAYLQDSFCQLAIEQNARYPIILEQPQKRTFGKPDPTLFAIWQECCAKTGIEFDLLYDPLGWLALQTHQATLPNQLIYIHCGGLTGNPSMLARYQRLLRPRS</sequence>
<dbReference type="InterPro" id="IPR027278">
    <property type="entry name" value="ACCD_DCysDesulf"/>
</dbReference>
<dbReference type="GO" id="GO:0019148">
    <property type="term" value="F:D-cysteine desulfhydrase activity"/>
    <property type="evidence" value="ECO:0007669"/>
    <property type="project" value="TreeGrafter"/>
</dbReference>
<evidence type="ECO:0000256" key="5">
    <source>
        <dbReference type="PIRSR" id="PIRSR006278-2"/>
    </source>
</evidence>
<protein>
    <submittedName>
        <fullName evidence="6">1-aminocyclopropane-1-carboxylate deaminase</fullName>
    </submittedName>
</protein>
<evidence type="ECO:0000256" key="1">
    <source>
        <dbReference type="ARBA" id="ARBA00001933"/>
    </source>
</evidence>
<dbReference type="eggNOG" id="COG2515">
    <property type="taxonomic scope" value="Bacteria"/>
</dbReference>
<dbReference type="OrthoDB" id="9801249at2"/>
<feature type="active site" description="Nucleophile" evidence="4">
    <location>
        <position position="68"/>
    </location>
</feature>
<gene>
    <name evidence="6" type="ORF">BegalDRAFT_2590</name>
</gene>
<dbReference type="PIRSF" id="PIRSF006278">
    <property type="entry name" value="ACCD_DCysDesulf"/>
    <property type="match status" value="1"/>
</dbReference>
<organism evidence="6 7">
    <name type="scientific">Beggiatoa alba B18LD</name>
    <dbReference type="NCBI Taxonomy" id="395493"/>
    <lineage>
        <taxon>Bacteria</taxon>
        <taxon>Pseudomonadati</taxon>
        <taxon>Pseudomonadota</taxon>
        <taxon>Gammaproteobacteria</taxon>
        <taxon>Thiotrichales</taxon>
        <taxon>Thiotrichaceae</taxon>
        <taxon>Beggiatoa</taxon>
    </lineage>
</organism>
<dbReference type="STRING" id="395493.BegalDRAFT_2590"/>
<evidence type="ECO:0000313" key="6">
    <source>
        <dbReference type="EMBL" id="EIJ43432.1"/>
    </source>
</evidence>
<dbReference type="PANTHER" id="PTHR43780:SF2">
    <property type="entry name" value="1-AMINOCYCLOPROPANE-1-CARBOXYLATE DEAMINASE-RELATED"/>
    <property type="match status" value="1"/>
</dbReference>
<keyword evidence="7" id="KW-1185">Reference proteome</keyword>
<dbReference type="InterPro" id="IPR036052">
    <property type="entry name" value="TrpB-like_PALP_sf"/>
</dbReference>
<evidence type="ECO:0000256" key="2">
    <source>
        <dbReference type="ARBA" id="ARBA00008639"/>
    </source>
</evidence>
<dbReference type="SUPFAM" id="SSF53686">
    <property type="entry name" value="Tryptophan synthase beta subunit-like PLP-dependent enzymes"/>
    <property type="match status" value="1"/>
</dbReference>
<accession>I3CII9</accession>
<dbReference type="AlphaFoldDB" id="I3CII9"/>
<feature type="modified residue" description="N6-(pyridoxal phosphate)lysine" evidence="5">
    <location>
        <position position="42"/>
    </location>
</feature>
<dbReference type="Gene3D" id="3.40.50.1100">
    <property type="match status" value="2"/>
</dbReference>
<keyword evidence="3 5" id="KW-0663">Pyridoxal phosphate</keyword>
<name>I3CII9_9GAMM</name>
<dbReference type="HOGENOM" id="CLU_061664_0_0_6"/>
<dbReference type="EMBL" id="JH600070">
    <property type="protein sequence ID" value="EIJ43432.1"/>
    <property type="molecule type" value="Genomic_DNA"/>
</dbReference>